<organism evidence="2 3">
    <name type="scientific">Methylopila musalis</name>
    <dbReference type="NCBI Taxonomy" id="1134781"/>
    <lineage>
        <taxon>Bacteria</taxon>
        <taxon>Pseudomonadati</taxon>
        <taxon>Pseudomonadota</taxon>
        <taxon>Alphaproteobacteria</taxon>
        <taxon>Hyphomicrobiales</taxon>
        <taxon>Methylopilaceae</taxon>
        <taxon>Methylopila</taxon>
    </lineage>
</organism>
<keyword evidence="3" id="KW-1185">Reference proteome</keyword>
<reference evidence="3" key="1">
    <citation type="journal article" date="2019" name="Int. J. Syst. Evol. Microbiol.">
        <title>The Global Catalogue of Microorganisms (GCM) 10K type strain sequencing project: providing services to taxonomists for standard genome sequencing and annotation.</title>
        <authorList>
            <consortium name="The Broad Institute Genomics Platform"/>
            <consortium name="The Broad Institute Genome Sequencing Center for Infectious Disease"/>
            <person name="Wu L."/>
            <person name="Ma J."/>
        </authorList>
    </citation>
    <scope>NUCLEOTIDE SEQUENCE [LARGE SCALE GENOMIC DNA]</scope>
    <source>
        <strain evidence="3">CCUG 61696</strain>
    </source>
</reference>
<dbReference type="RefSeq" id="WP_378773934.1">
    <property type="nucleotide sequence ID" value="NZ_JBHTMX010000005.1"/>
</dbReference>
<gene>
    <name evidence="2" type="ORF">ACFQ4O_01880</name>
</gene>
<sequence length="319" mass="35490">MPADVLKRFDVDERGDTRFSSCARLLQSIWRERRNIAIGSLKHPGRKSRKLGSRVAPAIARTGIGFLAPDIARITRHEVAYREIGALIEERRLWENLLSSQGLTLNLFARARADRDYATRLFSTLFPDLIAEVTDFALEHSPGRGDPRYLGDYTAFDLFVAGLGPDGKPTFAAIEVKYSETMRQPGRGANPRYRELTRAYALHLDPESPGLFAEPLAQLTAEHLLAAVIRDQFGEGARGAFATIAPAGNRDAWNAIELYRMSLADEPDHVAFVPLTLEAVIHAVRSIGDAELADALHERYTDFSPIHALIDDWQPFAEA</sequence>
<name>A0ABW3Z3E5_9HYPH</name>
<dbReference type="InterPro" id="IPR048822">
    <property type="entry name" value="PDDEXK_13"/>
</dbReference>
<accession>A0ABW3Z3E5</accession>
<protein>
    <recommendedName>
        <fullName evidence="1">PD-(D/E)XK nuclease-like domain-containing protein</fullName>
    </recommendedName>
</protein>
<proteinExistence type="predicted"/>
<dbReference type="Pfam" id="PF20796">
    <property type="entry name" value="PDDEXK_13"/>
    <property type="match status" value="1"/>
</dbReference>
<feature type="domain" description="PD-(D/E)XK nuclease-like" evidence="1">
    <location>
        <begin position="15"/>
        <end position="302"/>
    </location>
</feature>
<comment type="caution">
    <text evidence="2">The sequence shown here is derived from an EMBL/GenBank/DDBJ whole genome shotgun (WGS) entry which is preliminary data.</text>
</comment>
<dbReference type="Proteomes" id="UP001597171">
    <property type="component" value="Unassembled WGS sequence"/>
</dbReference>
<dbReference type="EMBL" id="JBHTMX010000005">
    <property type="protein sequence ID" value="MFD1330741.1"/>
    <property type="molecule type" value="Genomic_DNA"/>
</dbReference>
<evidence type="ECO:0000313" key="3">
    <source>
        <dbReference type="Proteomes" id="UP001597171"/>
    </source>
</evidence>
<evidence type="ECO:0000259" key="1">
    <source>
        <dbReference type="Pfam" id="PF20796"/>
    </source>
</evidence>
<evidence type="ECO:0000313" key="2">
    <source>
        <dbReference type="EMBL" id="MFD1330741.1"/>
    </source>
</evidence>